<keyword evidence="4 7" id="KW-1133">Transmembrane helix</keyword>
<evidence type="ECO:0000256" key="5">
    <source>
        <dbReference type="ARBA" id="ARBA00023136"/>
    </source>
</evidence>
<protein>
    <recommendedName>
        <fullName evidence="7">Tetraspanin</fullName>
    </recommendedName>
</protein>
<dbReference type="PIRSF" id="PIRSF002419">
    <property type="entry name" value="Tetraspanin"/>
    <property type="match status" value="1"/>
</dbReference>
<feature type="transmembrane region" description="Helical" evidence="7">
    <location>
        <begin position="55"/>
        <end position="79"/>
    </location>
</feature>
<evidence type="ECO:0000313" key="8">
    <source>
        <dbReference type="Proteomes" id="UP001652626"/>
    </source>
</evidence>
<dbReference type="InterPro" id="IPR008952">
    <property type="entry name" value="Tetraspanin_EC2_sf"/>
</dbReference>
<dbReference type="RefSeq" id="XP_026490288.2">
    <property type="nucleotide sequence ID" value="XM_026634503.2"/>
</dbReference>
<dbReference type="SUPFAM" id="SSF48652">
    <property type="entry name" value="Tetraspanin"/>
    <property type="match status" value="1"/>
</dbReference>
<evidence type="ECO:0000256" key="1">
    <source>
        <dbReference type="ARBA" id="ARBA00004141"/>
    </source>
</evidence>
<feature type="disulfide bond" evidence="6">
    <location>
        <begin position="143"/>
        <end position="161"/>
    </location>
</feature>
<evidence type="ECO:0000256" key="4">
    <source>
        <dbReference type="ARBA" id="ARBA00022989"/>
    </source>
</evidence>
<keyword evidence="3 7" id="KW-0812">Transmembrane</keyword>
<feature type="disulfide bond" evidence="6">
    <location>
        <begin position="142"/>
        <end position="175"/>
    </location>
</feature>
<dbReference type="GeneID" id="113396528"/>
<feature type="transmembrane region" description="Helical" evidence="7">
    <location>
        <begin position="86"/>
        <end position="109"/>
    </location>
</feature>
<evidence type="ECO:0000313" key="9">
    <source>
        <dbReference type="RefSeq" id="XP_026490288.2"/>
    </source>
</evidence>
<dbReference type="PANTHER" id="PTHR19282:SF521">
    <property type="entry name" value="IP01817P-RELATED"/>
    <property type="match status" value="1"/>
</dbReference>
<name>A0A8B8HZM2_VANTA</name>
<evidence type="ECO:0000256" key="3">
    <source>
        <dbReference type="ARBA" id="ARBA00022692"/>
    </source>
</evidence>
<evidence type="ECO:0000256" key="6">
    <source>
        <dbReference type="PIRSR" id="PIRSR002419-1"/>
    </source>
</evidence>
<feature type="transmembrane region" description="Helical" evidence="7">
    <location>
        <begin position="182"/>
        <end position="215"/>
    </location>
</feature>
<dbReference type="AlphaFoldDB" id="A0A8B8HZM2"/>
<dbReference type="GO" id="GO:0005886">
    <property type="term" value="C:plasma membrane"/>
    <property type="evidence" value="ECO:0007669"/>
    <property type="project" value="TreeGrafter"/>
</dbReference>
<evidence type="ECO:0000256" key="7">
    <source>
        <dbReference type="RuleBase" id="RU361218"/>
    </source>
</evidence>
<keyword evidence="6" id="KW-1015">Disulfide bond</keyword>
<feature type="transmembrane region" description="Helical" evidence="7">
    <location>
        <begin position="14"/>
        <end position="35"/>
    </location>
</feature>
<proteinExistence type="inferred from homology"/>
<dbReference type="InterPro" id="IPR018499">
    <property type="entry name" value="Tetraspanin/Peripherin"/>
</dbReference>
<dbReference type="OrthoDB" id="6910942at2759"/>
<evidence type="ECO:0000256" key="2">
    <source>
        <dbReference type="ARBA" id="ARBA00006840"/>
    </source>
</evidence>
<organism evidence="8 9">
    <name type="scientific">Vanessa tameamea</name>
    <name type="common">Kamehameha butterfly</name>
    <dbReference type="NCBI Taxonomy" id="334116"/>
    <lineage>
        <taxon>Eukaryota</taxon>
        <taxon>Metazoa</taxon>
        <taxon>Ecdysozoa</taxon>
        <taxon>Arthropoda</taxon>
        <taxon>Hexapoda</taxon>
        <taxon>Insecta</taxon>
        <taxon>Pterygota</taxon>
        <taxon>Neoptera</taxon>
        <taxon>Endopterygota</taxon>
        <taxon>Lepidoptera</taxon>
        <taxon>Glossata</taxon>
        <taxon>Ditrysia</taxon>
        <taxon>Papilionoidea</taxon>
        <taxon>Nymphalidae</taxon>
        <taxon>Nymphalinae</taxon>
        <taxon>Vanessa</taxon>
    </lineage>
</organism>
<dbReference type="OMA" id="FVFRMHF"/>
<gene>
    <name evidence="9" type="primary">LOC113396528</name>
</gene>
<accession>A0A8B8HZM2</accession>
<dbReference type="Proteomes" id="UP001652626">
    <property type="component" value="Chromosome 15"/>
</dbReference>
<dbReference type="Pfam" id="PF00335">
    <property type="entry name" value="Tetraspanin"/>
    <property type="match status" value="1"/>
</dbReference>
<comment type="subcellular location">
    <subcellularLocation>
        <location evidence="1 7">Membrane</location>
        <topology evidence="1 7">Multi-pass membrane protein</topology>
    </subcellularLocation>
</comment>
<dbReference type="PRINTS" id="PR00259">
    <property type="entry name" value="TMFOUR"/>
</dbReference>
<sequence length="224" mass="24412">MSMIGCVGSLGKNILLLSNLFFVLAGVALIGLGVATELPVLWVSDLFDDSQIIQLAPIVAIVAGCVVFTISFFGCCGVIKESQCMLVIYAFFMILLAVLKVTLCTLIIIKHDDFFDGLSRLLTESFIDDPLDFQNIERIFVCCGPLGPVSYLNATLPDSCCFRPVCTILNAYKGCNKVIENFFYAVGLATIIISAIVAAFEFLAAVISCCVANYIRIKGRQRLY</sequence>
<dbReference type="PANTHER" id="PTHR19282">
    <property type="entry name" value="TETRASPANIN"/>
    <property type="match status" value="1"/>
</dbReference>
<reference evidence="9" key="1">
    <citation type="submission" date="2025-08" db="UniProtKB">
        <authorList>
            <consortium name="RefSeq"/>
        </authorList>
    </citation>
    <scope>IDENTIFICATION</scope>
    <source>
        <tissue evidence="9">Whole body</tissue>
    </source>
</reference>
<keyword evidence="8" id="KW-1185">Reference proteome</keyword>
<comment type="similarity">
    <text evidence="2 7">Belongs to the tetraspanin (TM4SF) family.</text>
</comment>
<dbReference type="InterPro" id="IPR000301">
    <property type="entry name" value="Tetraspanin_animals"/>
</dbReference>
<keyword evidence="5 7" id="KW-0472">Membrane</keyword>